<dbReference type="Pfam" id="PF13829">
    <property type="entry name" value="DUF4191"/>
    <property type="match status" value="1"/>
</dbReference>
<feature type="transmembrane region" description="Helical" evidence="2">
    <location>
        <begin position="35"/>
        <end position="55"/>
    </location>
</feature>
<feature type="compositionally biased region" description="Basic and acidic residues" evidence="1">
    <location>
        <begin position="232"/>
        <end position="247"/>
    </location>
</feature>
<name>A0A967B241_9MICO</name>
<dbReference type="RefSeq" id="WP_166196329.1">
    <property type="nucleotide sequence ID" value="NZ_JAAOIV010000006.1"/>
</dbReference>
<gene>
    <name evidence="3" type="ORF">G9U51_09375</name>
</gene>
<sequence length="247" mass="26874">MPKDPKPQREKKPRGERLQQFKTLYKGAAAQNPKIPFYMAGAFILGFVLVMLVNLVWYHPIYLGILGVMVGLLLAVVVFARVAERSAYAALEGQPGASGAALQGLRRGWFYEQEPVAAEAGRARNVQDMANAAMVFRAVGKPGVVLIGEGPRGHATKLLAAERKRVARVVGPEVPVTTYRVGEGDDAISVRELPKAMGKLDKKLTDAEVGQVNKRLKSLGSKRPPIPAGMDPRGRNAKVDRRAMRGR</sequence>
<keyword evidence="2" id="KW-0812">Transmembrane</keyword>
<dbReference type="InterPro" id="IPR025445">
    <property type="entry name" value="DUF4191"/>
</dbReference>
<evidence type="ECO:0000313" key="3">
    <source>
        <dbReference type="EMBL" id="NHN55985.1"/>
    </source>
</evidence>
<keyword evidence="4" id="KW-1185">Reference proteome</keyword>
<dbReference type="EMBL" id="JAAOIV010000006">
    <property type="protein sequence ID" value="NHN55985.1"/>
    <property type="molecule type" value="Genomic_DNA"/>
</dbReference>
<keyword evidence="2" id="KW-1133">Transmembrane helix</keyword>
<protein>
    <submittedName>
        <fullName evidence="3">DUF4191 family protein</fullName>
    </submittedName>
</protein>
<dbReference type="Proteomes" id="UP000744769">
    <property type="component" value="Unassembled WGS sequence"/>
</dbReference>
<feature type="region of interest" description="Disordered" evidence="1">
    <location>
        <begin position="215"/>
        <end position="247"/>
    </location>
</feature>
<proteinExistence type="predicted"/>
<evidence type="ECO:0000313" key="4">
    <source>
        <dbReference type="Proteomes" id="UP000744769"/>
    </source>
</evidence>
<reference evidence="3" key="1">
    <citation type="submission" date="2020-03" db="EMBL/GenBank/DDBJ databases">
        <title>Draft sequencing of Calidifontibacter sp. DB0510.</title>
        <authorList>
            <person name="Kim D.-U."/>
        </authorList>
    </citation>
    <scope>NUCLEOTIDE SEQUENCE</scope>
    <source>
        <strain evidence="3">DB0510</strain>
    </source>
</reference>
<evidence type="ECO:0000256" key="1">
    <source>
        <dbReference type="SAM" id="MobiDB-lite"/>
    </source>
</evidence>
<evidence type="ECO:0000256" key="2">
    <source>
        <dbReference type="SAM" id="Phobius"/>
    </source>
</evidence>
<organism evidence="3 4">
    <name type="scientific">Metallococcus carri</name>
    <dbReference type="NCBI Taxonomy" id="1656884"/>
    <lineage>
        <taxon>Bacteria</taxon>
        <taxon>Bacillati</taxon>
        <taxon>Actinomycetota</taxon>
        <taxon>Actinomycetes</taxon>
        <taxon>Micrococcales</taxon>
        <taxon>Dermacoccaceae</taxon>
        <taxon>Metallococcus</taxon>
    </lineage>
</organism>
<accession>A0A967B241</accession>
<feature type="transmembrane region" description="Helical" evidence="2">
    <location>
        <begin position="61"/>
        <end position="80"/>
    </location>
</feature>
<keyword evidence="2" id="KW-0472">Membrane</keyword>
<dbReference type="AlphaFoldDB" id="A0A967B241"/>
<comment type="caution">
    <text evidence="3">The sequence shown here is derived from an EMBL/GenBank/DDBJ whole genome shotgun (WGS) entry which is preliminary data.</text>
</comment>